<proteinExistence type="predicted"/>
<dbReference type="InterPro" id="IPR013328">
    <property type="entry name" value="6PGD_dom2"/>
</dbReference>
<evidence type="ECO:0000313" key="5">
    <source>
        <dbReference type="EMBL" id="GAA4452797.1"/>
    </source>
</evidence>
<dbReference type="InterPro" id="IPR013131">
    <property type="entry name" value="Mannitol_DH_N"/>
</dbReference>
<comment type="caution">
    <text evidence="5">The sequence shown here is derived from an EMBL/GenBank/DDBJ whole genome shotgun (WGS) entry which is preliminary data.</text>
</comment>
<dbReference type="Gene3D" id="3.40.50.720">
    <property type="entry name" value="NAD(P)-binding Rossmann-like Domain"/>
    <property type="match status" value="1"/>
</dbReference>
<dbReference type="Pfam" id="PF08125">
    <property type="entry name" value="Mannitol_dh_C"/>
    <property type="match status" value="1"/>
</dbReference>
<keyword evidence="1" id="KW-0560">Oxidoreductase</keyword>
<dbReference type="InterPro" id="IPR013118">
    <property type="entry name" value="Mannitol_DH_C"/>
</dbReference>
<dbReference type="SUPFAM" id="SSF48179">
    <property type="entry name" value="6-phosphogluconate dehydrogenase C-terminal domain-like"/>
    <property type="match status" value="1"/>
</dbReference>
<reference evidence="6" key="1">
    <citation type="journal article" date="2019" name="Int. J. Syst. Evol. Microbiol.">
        <title>The Global Catalogue of Microorganisms (GCM) 10K type strain sequencing project: providing services to taxonomists for standard genome sequencing and annotation.</title>
        <authorList>
            <consortium name="The Broad Institute Genomics Platform"/>
            <consortium name="The Broad Institute Genome Sequencing Center for Infectious Disease"/>
            <person name="Wu L."/>
            <person name="Ma J."/>
        </authorList>
    </citation>
    <scope>NUCLEOTIDE SEQUENCE [LARGE SCALE GENOMIC DNA]</scope>
    <source>
        <strain evidence="6">JCM 17927</strain>
    </source>
</reference>
<keyword evidence="2" id="KW-0520">NAD</keyword>
<gene>
    <name evidence="5" type="ORF">GCM10023189_16760</name>
</gene>
<dbReference type="InterPro" id="IPR036291">
    <property type="entry name" value="NAD(P)-bd_dom_sf"/>
</dbReference>
<evidence type="ECO:0000256" key="2">
    <source>
        <dbReference type="ARBA" id="ARBA00023027"/>
    </source>
</evidence>
<evidence type="ECO:0000259" key="4">
    <source>
        <dbReference type="Pfam" id="PF08125"/>
    </source>
</evidence>
<protein>
    <submittedName>
        <fullName evidence="5">Tagaturonate reductase</fullName>
    </submittedName>
</protein>
<dbReference type="Gene3D" id="1.10.1040.10">
    <property type="entry name" value="N-(1-d-carboxylethyl)-l-norvaline Dehydrogenase, domain 2"/>
    <property type="match status" value="1"/>
</dbReference>
<dbReference type="PANTHER" id="PTHR30524:SF0">
    <property type="entry name" value="ALTRONATE OXIDOREDUCTASE-RELATED"/>
    <property type="match status" value="1"/>
</dbReference>
<evidence type="ECO:0000259" key="3">
    <source>
        <dbReference type="Pfam" id="PF01232"/>
    </source>
</evidence>
<dbReference type="Proteomes" id="UP001501175">
    <property type="component" value="Unassembled WGS sequence"/>
</dbReference>
<dbReference type="SUPFAM" id="SSF51735">
    <property type="entry name" value="NAD(P)-binding Rossmann-fold domains"/>
    <property type="match status" value="1"/>
</dbReference>
<dbReference type="EMBL" id="BAABHD010000022">
    <property type="protein sequence ID" value="GAA4452797.1"/>
    <property type="molecule type" value="Genomic_DNA"/>
</dbReference>
<feature type="domain" description="Mannitol dehydrogenase N-terminal" evidence="3">
    <location>
        <begin position="17"/>
        <end position="254"/>
    </location>
</feature>
<keyword evidence="6" id="KW-1185">Reference proteome</keyword>
<evidence type="ECO:0000256" key="1">
    <source>
        <dbReference type="ARBA" id="ARBA00023002"/>
    </source>
</evidence>
<dbReference type="NCBIfam" id="NF002969">
    <property type="entry name" value="PRK03643.1"/>
    <property type="match status" value="1"/>
</dbReference>
<dbReference type="InterPro" id="IPR008927">
    <property type="entry name" value="6-PGluconate_DH-like_C_sf"/>
</dbReference>
<organism evidence="5 6">
    <name type="scientific">Nibrella saemangeumensis</name>
    <dbReference type="NCBI Taxonomy" id="1084526"/>
    <lineage>
        <taxon>Bacteria</taxon>
        <taxon>Pseudomonadati</taxon>
        <taxon>Bacteroidota</taxon>
        <taxon>Cytophagia</taxon>
        <taxon>Cytophagales</taxon>
        <taxon>Spirosomataceae</taxon>
        <taxon>Nibrella</taxon>
    </lineage>
</organism>
<evidence type="ECO:0000313" key="6">
    <source>
        <dbReference type="Proteomes" id="UP001501175"/>
    </source>
</evidence>
<dbReference type="Pfam" id="PF01232">
    <property type="entry name" value="Mannitol_dh"/>
    <property type="match status" value="1"/>
</dbReference>
<dbReference type="PANTHER" id="PTHR30524">
    <property type="entry name" value="MANNITOL-1-PHOSPHATE 5-DEHYDROGENASE"/>
    <property type="match status" value="1"/>
</dbReference>
<accession>A0ABP8MPM8</accession>
<sequence length="504" mass="56975">MDNLSKALIPADTPPERVLQFGTGVLLRGLPDYYINKANQQGKFNGSIVVVKSTEGSTDEFARQDNLYTVVVRGIQQGQPIAENTVVTAISRVLAAQTDWKEILRLAQNPDLQIIISNTTEVGIQYVEESIFQHPPQSFPAKLTAFLYEVFKNSGGSKKRGMVVIPTELITDNGLKLRDIVEKLAKYNELGRLFMKWLKYHVRFCNSLVDRIVTGRPDAERYQQLQQELGYQDNLLTMTEPYRLWAIEGDDRVKEMLSFAQADSSIIIEEDITFYRERKLRVLNGSHTLSVPLGYLMGMETVYQNNQHPVMARFIQQLMLEEIVPTVPTDTMPEAGPTAIEQFARDVLDRFRNPHIVHLLPNILTQQTSKMQARNVATIQRYYDKFGTVPQHMALGFAAYLLYMKAIRVEGNTYYGELSASGQTTTYPIRDEKADYFYQLWHTVDVHDSASVRQFVHSVCADTVLWGADLSALPDFADTVARNLSDMVTLGVEATAAKRLSASV</sequence>
<name>A0ABP8MPM8_9BACT</name>
<feature type="domain" description="Mannitol dehydrogenase C-terminal" evidence="4">
    <location>
        <begin position="271"/>
        <end position="487"/>
    </location>
</feature>